<feature type="domain" description="Amine oxidase" evidence="3">
    <location>
        <begin position="99"/>
        <end position="345"/>
    </location>
</feature>
<dbReference type="SUPFAM" id="SSF51905">
    <property type="entry name" value="FAD/NAD(P)-binding domain"/>
    <property type="match status" value="1"/>
</dbReference>
<reference evidence="4 5" key="1">
    <citation type="submission" date="2020-04" db="EMBL/GenBank/DDBJ databases">
        <title>Flammeovirga sp. SR4, a novel species isolated from seawater.</title>
        <authorList>
            <person name="Wang X."/>
        </authorList>
    </citation>
    <scope>NUCLEOTIDE SEQUENCE [LARGE SCALE GENOMIC DNA]</scope>
    <source>
        <strain evidence="4 5">SR4</strain>
    </source>
</reference>
<keyword evidence="2" id="KW-0472">Membrane</keyword>
<dbReference type="EMBL" id="JABAIL010000003">
    <property type="protein sequence ID" value="NLR91739.1"/>
    <property type="molecule type" value="Genomic_DNA"/>
</dbReference>
<dbReference type="RefSeq" id="WP_168882454.1">
    <property type="nucleotide sequence ID" value="NZ_JABAIL010000003.1"/>
</dbReference>
<dbReference type="PANTHER" id="PTHR43563:SF1">
    <property type="entry name" value="AMINE OXIDASE [FLAVIN-CONTAINING] B"/>
    <property type="match status" value="1"/>
</dbReference>
<evidence type="ECO:0000259" key="3">
    <source>
        <dbReference type="Pfam" id="PF01593"/>
    </source>
</evidence>
<evidence type="ECO:0000256" key="1">
    <source>
        <dbReference type="ARBA" id="ARBA00005995"/>
    </source>
</evidence>
<keyword evidence="2" id="KW-0812">Transmembrane</keyword>
<feature type="domain" description="Amine oxidase" evidence="3">
    <location>
        <begin position="14"/>
        <end position="86"/>
    </location>
</feature>
<dbReference type="Gene3D" id="3.50.50.60">
    <property type="entry name" value="FAD/NAD(P)-binding domain"/>
    <property type="match status" value="2"/>
</dbReference>
<dbReference type="SUPFAM" id="SSF54373">
    <property type="entry name" value="FAD-linked reductases, C-terminal domain"/>
    <property type="match status" value="1"/>
</dbReference>
<dbReference type="InterPro" id="IPR036188">
    <property type="entry name" value="FAD/NAD-bd_sf"/>
</dbReference>
<feature type="transmembrane region" description="Helical" evidence="2">
    <location>
        <begin position="7"/>
        <end position="24"/>
    </location>
</feature>
<keyword evidence="2" id="KW-1133">Transmembrane helix</keyword>
<organism evidence="4 5">
    <name type="scientific">Flammeovirga agarivorans</name>
    <dbReference type="NCBI Taxonomy" id="2726742"/>
    <lineage>
        <taxon>Bacteria</taxon>
        <taxon>Pseudomonadati</taxon>
        <taxon>Bacteroidota</taxon>
        <taxon>Cytophagia</taxon>
        <taxon>Cytophagales</taxon>
        <taxon>Flammeovirgaceae</taxon>
        <taxon>Flammeovirga</taxon>
    </lineage>
</organism>
<dbReference type="Pfam" id="PF01593">
    <property type="entry name" value="Amino_oxidase"/>
    <property type="match status" value="2"/>
</dbReference>
<sequence length="354" mass="39785">MKQDEEIIIVGGGLSGLMLASLLLEKNIKATILEASPRIGGRMQTLQGKNNTPLELGATWLQGVHTHIISTLKALGIQKFQQFSEGKSLFQPNPYSPIQEFFVPQNEASSYRIEGGSENLIHTLKSKLKSEQVILNAKVNAIREDGHKLIVETVTNETYQANKVVLCLPPQLVGSQISFSPSLPQELTALFPTVQTWMGGSIKYVIEYKRPFWRENGFSGMFYSNSGIIAEMYDHTNIDKTKFGFTGFLNPGAKAYTQEERKKFVLQQLEEILGQKATQPLLYEDKIWTDEFILDGNPVLEYPHQNNGHLLLQHQYMNRKLFFGGTEVSPIYSGYMEGAIIAAKNCFEKLVDSK</sequence>
<keyword evidence="5" id="KW-1185">Reference proteome</keyword>
<comment type="similarity">
    <text evidence="1">Belongs to the flavin monoamine oxidase family.</text>
</comment>
<dbReference type="InterPro" id="IPR002937">
    <property type="entry name" value="Amino_oxidase"/>
</dbReference>
<dbReference type="Proteomes" id="UP000585050">
    <property type="component" value="Unassembled WGS sequence"/>
</dbReference>
<evidence type="ECO:0000313" key="4">
    <source>
        <dbReference type="EMBL" id="NLR91739.1"/>
    </source>
</evidence>
<protein>
    <submittedName>
        <fullName evidence="4">FAD-dependent oxidoreductase</fullName>
    </submittedName>
</protein>
<accession>A0A7X8SK70</accession>
<dbReference type="PANTHER" id="PTHR43563">
    <property type="entry name" value="AMINE OXIDASE"/>
    <property type="match status" value="1"/>
</dbReference>
<evidence type="ECO:0000313" key="5">
    <source>
        <dbReference type="Proteomes" id="UP000585050"/>
    </source>
</evidence>
<name>A0A7X8SK70_9BACT</name>
<proteinExistence type="inferred from homology"/>
<dbReference type="AlphaFoldDB" id="A0A7X8SK70"/>
<gene>
    <name evidence="4" type="ORF">HGP29_11005</name>
</gene>
<evidence type="ECO:0000256" key="2">
    <source>
        <dbReference type="SAM" id="Phobius"/>
    </source>
</evidence>
<comment type="caution">
    <text evidence="4">The sequence shown here is derived from an EMBL/GenBank/DDBJ whole genome shotgun (WGS) entry which is preliminary data.</text>
</comment>
<dbReference type="InterPro" id="IPR050703">
    <property type="entry name" value="Flavin_MAO"/>
</dbReference>
<dbReference type="GO" id="GO:0016491">
    <property type="term" value="F:oxidoreductase activity"/>
    <property type="evidence" value="ECO:0007669"/>
    <property type="project" value="InterPro"/>
</dbReference>